<evidence type="ECO:0000313" key="2">
    <source>
        <dbReference type="Proteomes" id="UP000697927"/>
    </source>
</evidence>
<sequence length="98" mass="10869">MEPLFYTRHPANCRGVGCILSPESLTLVSSSGLFPCEPLQAAFKTTCANFVTRLPPGCNSHLIGRCFSSQTRYYMVFVKVRVITSCCCSLVRELKRTA</sequence>
<name>A0ABX0VJK9_9ENTR</name>
<keyword evidence="2" id="KW-1185">Reference proteome</keyword>
<dbReference type="Proteomes" id="UP000697927">
    <property type="component" value="Unassembled WGS sequence"/>
</dbReference>
<accession>A0ABX0VJK9</accession>
<gene>
    <name evidence="1" type="ORF">E2L00_06200</name>
</gene>
<reference evidence="1 2" key="1">
    <citation type="journal article" date="2020" name="Microorganisms">
        <title>Polyphasic Characterisation of Cedecea colo sp. nov., a New Enteric Bacterium Isolated from the Koala Hindgut.</title>
        <authorList>
            <person name="Boath J.M."/>
            <person name="Dakhal S."/>
            <person name="Van T.T.H."/>
            <person name="Moore R.J."/>
            <person name="Dekiwadia C."/>
            <person name="Macreadie I.G."/>
        </authorList>
    </citation>
    <scope>NUCLEOTIDE SEQUENCE [LARGE SCALE GENOMIC DNA]</scope>
    <source>
        <strain evidence="1 2">ZA</strain>
    </source>
</reference>
<organism evidence="1 2">
    <name type="scientific">Cedecea colo</name>
    <dbReference type="NCBI Taxonomy" id="2552946"/>
    <lineage>
        <taxon>Bacteria</taxon>
        <taxon>Pseudomonadati</taxon>
        <taxon>Pseudomonadota</taxon>
        <taxon>Gammaproteobacteria</taxon>
        <taxon>Enterobacterales</taxon>
        <taxon>Enterobacteriaceae</taxon>
        <taxon>Cedecea</taxon>
    </lineage>
</organism>
<evidence type="ECO:0000313" key="1">
    <source>
        <dbReference type="EMBL" id="NIY47132.1"/>
    </source>
</evidence>
<dbReference type="EMBL" id="SOYS01000002">
    <property type="protein sequence ID" value="NIY47132.1"/>
    <property type="molecule type" value="Genomic_DNA"/>
</dbReference>
<protein>
    <submittedName>
        <fullName evidence="1">Uncharacterized protein</fullName>
    </submittedName>
</protein>
<comment type="caution">
    <text evidence="1">The sequence shown here is derived from an EMBL/GenBank/DDBJ whole genome shotgun (WGS) entry which is preliminary data.</text>
</comment>
<proteinExistence type="predicted"/>